<comment type="cofactor">
    <cofactor evidence="1">
        <name>Mg(2+)</name>
        <dbReference type="ChEBI" id="CHEBI:18420"/>
    </cofactor>
</comment>
<dbReference type="InterPro" id="IPR046945">
    <property type="entry name" value="RHMD-like"/>
</dbReference>
<dbReference type="InterPro" id="IPR013341">
    <property type="entry name" value="Mandelate_racemase_N_dom"/>
</dbReference>
<gene>
    <name evidence="5" type="ORF">UC35_09445</name>
</gene>
<evidence type="ECO:0000256" key="3">
    <source>
        <dbReference type="ARBA" id="ARBA00022842"/>
    </source>
</evidence>
<dbReference type="Pfam" id="PF02746">
    <property type="entry name" value="MR_MLE_N"/>
    <property type="match status" value="1"/>
</dbReference>
<dbReference type="PROSITE" id="PS00909">
    <property type="entry name" value="MR_MLE_2"/>
    <property type="match status" value="1"/>
</dbReference>
<dbReference type="Pfam" id="PF13378">
    <property type="entry name" value="MR_MLE_C"/>
    <property type="match status" value="1"/>
</dbReference>
<dbReference type="SFLD" id="SFLDS00001">
    <property type="entry name" value="Enolase"/>
    <property type="match status" value="1"/>
</dbReference>
<feature type="domain" description="Mandelate racemase/muconate lactonizing enzyme C-terminal" evidence="4">
    <location>
        <begin position="142"/>
        <end position="239"/>
    </location>
</feature>
<dbReference type="Gene3D" id="3.20.20.120">
    <property type="entry name" value="Enolase-like C-terminal domain"/>
    <property type="match status" value="1"/>
</dbReference>
<dbReference type="InterPro" id="IPR013342">
    <property type="entry name" value="Mandelate_racemase_C"/>
</dbReference>
<reference evidence="5 6" key="1">
    <citation type="journal article" date="2014" name="Int. J. Syst. Evol. Microbiol.">
        <title>Ramlibacter solisilvae sp. nov., isolated from forest soil, and emended description of the genus Ramlibacter.</title>
        <authorList>
            <person name="Lee H.J."/>
            <person name="Lee S.H."/>
            <person name="Lee S.S."/>
            <person name="Lee J.S."/>
            <person name="Kim Y."/>
            <person name="Kim S.C."/>
            <person name="Jeon C.O."/>
        </authorList>
    </citation>
    <scope>NUCLEOTIDE SEQUENCE [LARGE SCALE GENOMIC DNA]</scope>
    <source>
        <strain evidence="5 6">5-10</strain>
    </source>
</reference>
<name>A0A127JSY6_9BURK</name>
<keyword evidence="2" id="KW-0479">Metal-binding</keyword>
<dbReference type="SUPFAM" id="SSF51604">
    <property type="entry name" value="Enolase C-terminal domain-like"/>
    <property type="match status" value="1"/>
</dbReference>
<dbReference type="InterPro" id="IPR036849">
    <property type="entry name" value="Enolase-like_C_sf"/>
</dbReference>
<sequence>MKIAALQVRCVQAPMPQPHRTASGTVSVSPLVLLTLATDAGVSGHSIVFSYSPAALKPLGELMKNMEPLVAGQVLAPAALSDRLHARFRLLGTHGLVGMALAGIDMALWDAQARALGQPLCALLGAAPRPVPAYGGIGYDGAQASASAAEALARQGFKAVKAKIGYPTLEEDLAVVRAMRAAAGPGVAIMVDYNQSLPPAEALGRLQALDGEGLAWVEEPVLAHDFHGLAALARRVRTPLQAGENWWGPQDFENALRAGAGPLAMPDAMKCGGVTGWQRIAALGQAQGLSLSSHLWPEVSAQLLCATPTAHWLEYVDWWNIVLKAPLEIREGLAYPSTGPGSGVEFDDAAVQRYLT</sequence>
<evidence type="ECO:0000313" key="5">
    <source>
        <dbReference type="EMBL" id="AMO23074.1"/>
    </source>
</evidence>
<keyword evidence="3" id="KW-0460">Magnesium</keyword>
<dbReference type="AlphaFoldDB" id="A0A127JSY6"/>
<dbReference type="GO" id="GO:0016836">
    <property type="term" value="F:hydro-lyase activity"/>
    <property type="evidence" value="ECO:0007669"/>
    <property type="project" value="TreeGrafter"/>
</dbReference>
<dbReference type="SFLD" id="SFLDG00179">
    <property type="entry name" value="mandelate_racemase"/>
    <property type="match status" value="1"/>
</dbReference>
<evidence type="ECO:0000256" key="2">
    <source>
        <dbReference type="ARBA" id="ARBA00022723"/>
    </source>
</evidence>
<dbReference type="PANTHER" id="PTHR13794:SF58">
    <property type="entry name" value="MITOCHONDRIAL ENOLASE SUPERFAMILY MEMBER 1"/>
    <property type="match status" value="1"/>
</dbReference>
<dbReference type="SUPFAM" id="SSF54826">
    <property type="entry name" value="Enolase N-terminal domain-like"/>
    <property type="match status" value="1"/>
</dbReference>
<evidence type="ECO:0000313" key="6">
    <source>
        <dbReference type="Proteomes" id="UP000070433"/>
    </source>
</evidence>
<accession>A0A127JSY6</accession>
<dbReference type="RefSeq" id="WP_061498448.1">
    <property type="nucleotide sequence ID" value="NZ_CP010951.1"/>
</dbReference>
<dbReference type="Gene3D" id="3.30.390.10">
    <property type="entry name" value="Enolase-like, N-terminal domain"/>
    <property type="match status" value="1"/>
</dbReference>
<dbReference type="GO" id="GO:0009063">
    <property type="term" value="P:amino acid catabolic process"/>
    <property type="evidence" value="ECO:0007669"/>
    <property type="project" value="InterPro"/>
</dbReference>
<evidence type="ECO:0000259" key="4">
    <source>
        <dbReference type="SMART" id="SM00922"/>
    </source>
</evidence>
<dbReference type="EMBL" id="CP010951">
    <property type="protein sequence ID" value="AMO23074.1"/>
    <property type="molecule type" value="Genomic_DNA"/>
</dbReference>
<keyword evidence="6" id="KW-1185">Reference proteome</keyword>
<dbReference type="Proteomes" id="UP000070433">
    <property type="component" value="Chromosome"/>
</dbReference>
<dbReference type="PANTHER" id="PTHR13794">
    <property type="entry name" value="ENOLASE SUPERFAMILY, MANDELATE RACEMASE"/>
    <property type="match status" value="1"/>
</dbReference>
<evidence type="ECO:0000256" key="1">
    <source>
        <dbReference type="ARBA" id="ARBA00001946"/>
    </source>
</evidence>
<dbReference type="InterPro" id="IPR029017">
    <property type="entry name" value="Enolase-like_N"/>
</dbReference>
<dbReference type="InterPro" id="IPR029065">
    <property type="entry name" value="Enolase_C-like"/>
</dbReference>
<dbReference type="GO" id="GO:0016052">
    <property type="term" value="P:carbohydrate catabolic process"/>
    <property type="evidence" value="ECO:0007669"/>
    <property type="project" value="TreeGrafter"/>
</dbReference>
<dbReference type="SMART" id="SM00922">
    <property type="entry name" value="MR_MLE"/>
    <property type="match status" value="1"/>
</dbReference>
<dbReference type="GO" id="GO:0000287">
    <property type="term" value="F:magnesium ion binding"/>
    <property type="evidence" value="ECO:0007669"/>
    <property type="project" value="TreeGrafter"/>
</dbReference>
<dbReference type="PROSITE" id="PS00908">
    <property type="entry name" value="MR_MLE_1"/>
    <property type="match status" value="1"/>
</dbReference>
<dbReference type="OrthoDB" id="8609034at2"/>
<organism evidence="5 6">
    <name type="scientific">Ramlibacter tataouinensis</name>
    <dbReference type="NCBI Taxonomy" id="94132"/>
    <lineage>
        <taxon>Bacteria</taxon>
        <taxon>Pseudomonadati</taxon>
        <taxon>Pseudomonadota</taxon>
        <taxon>Betaproteobacteria</taxon>
        <taxon>Burkholderiales</taxon>
        <taxon>Comamonadaceae</taxon>
        <taxon>Ramlibacter</taxon>
    </lineage>
</organism>
<proteinExistence type="predicted"/>
<protein>
    <submittedName>
        <fullName evidence="5">Mandelate racemase</fullName>
    </submittedName>
</protein>
<dbReference type="InterPro" id="IPR018110">
    <property type="entry name" value="Mandel_Rmase/mucon_lact_enz_CS"/>
</dbReference>